<feature type="domain" description="FAS1" evidence="2">
    <location>
        <begin position="24"/>
        <end position="168"/>
    </location>
</feature>
<feature type="signal peptide" evidence="1">
    <location>
        <begin position="1"/>
        <end position="20"/>
    </location>
</feature>
<dbReference type="PROSITE" id="PS50213">
    <property type="entry name" value="FAS1"/>
    <property type="match status" value="1"/>
</dbReference>
<comment type="caution">
    <text evidence="3">The sequence shown here is derived from an EMBL/GenBank/DDBJ whole genome shotgun (WGS) entry which is preliminary data.</text>
</comment>
<accession>A0ABT1AUI0</accession>
<feature type="chain" id="PRO_5045130728" evidence="1">
    <location>
        <begin position="21"/>
        <end position="175"/>
    </location>
</feature>
<keyword evidence="1" id="KW-0732">Signal</keyword>
<dbReference type="Proteomes" id="UP001206312">
    <property type="component" value="Unassembled WGS sequence"/>
</dbReference>
<dbReference type="SUPFAM" id="SSF82153">
    <property type="entry name" value="FAS1 domain"/>
    <property type="match status" value="1"/>
</dbReference>
<gene>
    <name evidence="3" type="ORF">NG653_02415</name>
</gene>
<evidence type="ECO:0000259" key="2">
    <source>
        <dbReference type="PROSITE" id="PS50213"/>
    </source>
</evidence>
<dbReference type="PANTHER" id="PTHR10900">
    <property type="entry name" value="PERIOSTIN-RELATED"/>
    <property type="match status" value="1"/>
</dbReference>
<dbReference type="SMART" id="SM00554">
    <property type="entry name" value="FAS1"/>
    <property type="match status" value="1"/>
</dbReference>
<dbReference type="RefSeq" id="WP_252740064.1">
    <property type="nucleotide sequence ID" value="NZ_JAMXIB010000001.1"/>
</dbReference>
<sequence>MRLRLLILCLGLSASAPTLRGQVVAEEGSLMPIPGPYETLSKAIALSEFKQVLEVSGPFTVFAPSDTAFLKLEGSGSAHLMDPENRGQLKSLVGYHIVAGELTASRILRALSRGSGTALFTTVQGEPLLASLEGSDIVLTDCSGAQARIVHADRTVENLVLHEIDAVVSPESRPR</sequence>
<protein>
    <submittedName>
        <fullName evidence="3">Fasciclin domain-containing protein</fullName>
    </submittedName>
</protein>
<dbReference type="InterPro" id="IPR000782">
    <property type="entry name" value="FAS1_domain"/>
</dbReference>
<dbReference type="InterPro" id="IPR050904">
    <property type="entry name" value="Adhesion/Biosynth-related"/>
</dbReference>
<dbReference type="PANTHER" id="PTHR10900:SF77">
    <property type="entry name" value="FI19380P1"/>
    <property type="match status" value="1"/>
</dbReference>
<dbReference type="Gene3D" id="2.30.180.10">
    <property type="entry name" value="FAS1 domain"/>
    <property type="match status" value="1"/>
</dbReference>
<dbReference type="EMBL" id="JAMXIB010000001">
    <property type="protein sequence ID" value="MCO5723694.1"/>
    <property type="molecule type" value="Genomic_DNA"/>
</dbReference>
<proteinExistence type="predicted"/>
<evidence type="ECO:0000256" key="1">
    <source>
        <dbReference type="SAM" id="SignalP"/>
    </source>
</evidence>
<organism evidence="3 4">
    <name type="scientific">Robiginitalea marina</name>
    <dbReference type="NCBI Taxonomy" id="2954105"/>
    <lineage>
        <taxon>Bacteria</taxon>
        <taxon>Pseudomonadati</taxon>
        <taxon>Bacteroidota</taxon>
        <taxon>Flavobacteriia</taxon>
        <taxon>Flavobacteriales</taxon>
        <taxon>Flavobacteriaceae</taxon>
        <taxon>Robiginitalea</taxon>
    </lineage>
</organism>
<evidence type="ECO:0000313" key="3">
    <source>
        <dbReference type="EMBL" id="MCO5723694.1"/>
    </source>
</evidence>
<keyword evidence="4" id="KW-1185">Reference proteome</keyword>
<dbReference type="Pfam" id="PF02469">
    <property type="entry name" value="Fasciclin"/>
    <property type="match status" value="1"/>
</dbReference>
<evidence type="ECO:0000313" key="4">
    <source>
        <dbReference type="Proteomes" id="UP001206312"/>
    </source>
</evidence>
<dbReference type="InterPro" id="IPR036378">
    <property type="entry name" value="FAS1_dom_sf"/>
</dbReference>
<reference evidence="3 4" key="1">
    <citation type="submission" date="2022-06" db="EMBL/GenBank/DDBJ databases">
        <authorList>
            <person name="Xuan X."/>
        </authorList>
    </citation>
    <scope>NUCLEOTIDE SEQUENCE [LARGE SCALE GENOMIC DNA]</scope>
    <source>
        <strain evidence="3 4">2V75</strain>
    </source>
</reference>
<name>A0ABT1AUI0_9FLAO</name>